<evidence type="ECO:0000313" key="1">
    <source>
        <dbReference type="EMBL" id="BAY82647.1"/>
    </source>
</evidence>
<proteinExistence type="predicted"/>
<protein>
    <submittedName>
        <fullName evidence="1">Uncharacterized protein</fullName>
    </submittedName>
</protein>
<reference evidence="1 2" key="1">
    <citation type="submission" date="2017-06" db="EMBL/GenBank/DDBJ databases">
        <title>Genome sequencing of cyanobaciteial culture collection at National Institute for Environmental Studies (NIES).</title>
        <authorList>
            <person name="Hirose Y."/>
            <person name="Shimura Y."/>
            <person name="Fujisawa T."/>
            <person name="Nakamura Y."/>
            <person name="Kawachi M."/>
        </authorList>
    </citation>
    <scope>NUCLEOTIDE SEQUENCE [LARGE SCALE GENOMIC DNA]</scope>
    <source>
        <strain evidence="1 2">NIES-267</strain>
    </source>
</reference>
<organism evidence="1 2">
    <name type="scientific">Calothrix parasitica NIES-267</name>
    <dbReference type="NCBI Taxonomy" id="1973488"/>
    <lineage>
        <taxon>Bacteria</taxon>
        <taxon>Bacillati</taxon>
        <taxon>Cyanobacteriota</taxon>
        <taxon>Cyanophyceae</taxon>
        <taxon>Nostocales</taxon>
        <taxon>Calotrichaceae</taxon>
        <taxon>Calothrix</taxon>
    </lineage>
</organism>
<dbReference type="Proteomes" id="UP000218418">
    <property type="component" value="Chromosome"/>
</dbReference>
<accession>A0A1Z4LN50</accession>
<name>A0A1Z4LN50_9CYAN</name>
<dbReference type="EMBL" id="AP018227">
    <property type="protein sequence ID" value="BAY82647.1"/>
    <property type="molecule type" value="Genomic_DNA"/>
</dbReference>
<sequence length="120" mass="14106">MTFPQLQEFLETEQPMRMYLRIGDKRPDTNSSIKTQQSNPSNTVVLPVVFSHMSFLLIQALCETGHGEFQISSEKKNHELAVYLGSHIRYRYLLKPHQLQPIHNAYHQVTNTWNQWHLSE</sequence>
<evidence type="ECO:0000313" key="2">
    <source>
        <dbReference type="Proteomes" id="UP000218418"/>
    </source>
</evidence>
<gene>
    <name evidence="1" type="ORF">NIES267_21310</name>
</gene>
<dbReference type="OrthoDB" id="512406at2"/>
<dbReference type="AlphaFoldDB" id="A0A1Z4LN50"/>
<keyword evidence="2" id="KW-1185">Reference proteome</keyword>